<organism evidence="10 11">
    <name type="scientific">Terrimicrobium sacchariphilum</name>
    <dbReference type="NCBI Taxonomy" id="690879"/>
    <lineage>
        <taxon>Bacteria</taxon>
        <taxon>Pseudomonadati</taxon>
        <taxon>Verrucomicrobiota</taxon>
        <taxon>Terrimicrobiia</taxon>
        <taxon>Terrimicrobiales</taxon>
        <taxon>Terrimicrobiaceae</taxon>
        <taxon>Terrimicrobium</taxon>
    </lineage>
</organism>
<name>A0A146G2M8_TERSA</name>
<dbReference type="AlphaFoldDB" id="A0A146G2M8"/>
<evidence type="ECO:0000313" key="11">
    <source>
        <dbReference type="Proteomes" id="UP000076023"/>
    </source>
</evidence>
<dbReference type="InterPro" id="IPR026392">
    <property type="entry name" value="Exo/Archaeosortase_dom"/>
</dbReference>
<feature type="transmembrane region" description="Helical" evidence="9">
    <location>
        <begin position="128"/>
        <end position="146"/>
    </location>
</feature>
<keyword evidence="5" id="KW-0378">Hydrolase</keyword>
<comment type="caution">
    <text evidence="10">The sequence shown here is derived from an EMBL/GenBank/DDBJ whole genome shotgun (WGS) entry which is preliminary data.</text>
</comment>
<dbReference type="GO" id="GO:0008233">
    <property type="term" value="F:peptidase activity"/>
    <property type="evidence" value="ECO:0007669"/>
    <property type="project" value="UniProtKB-KW"/>
</dbReference>
<feature type="transmembrane region" description="Helical" evidence="9">
    <location>
        <begin position="224"/>
        <end position="245"/>
    </location>
</feature>
<dbReference type="NCBIfam" id="TIGR04178">
    <property type="entry name" value="exo_archaeo"/>
    <property type="match status" value="1"/>
</dbReference>
<evidence type="ECO:0000256" key="4">
    <source>
        <dbReference type="ARBA" id="ARBA00022692"/>
    </source>
</evidence>
<feature type="transmembrane region" description="Helical" evidence="9">
    <location>
        <begin position="21"/>
        <end position="42"/>
    </location>
</feature>
<dbReference type="GO" id="GO:0006508">
    <property type="term" value="P:proteolysis"/>
    <property type="evidence" value="ECO:0007669"/>
    <property type="project" value="UniProtKB-KW"/>
</dbReference>
<keyword evidence="11" id="KW-1185">Reference proteome</keyword>
<keyword evidence="6 9" id="KW-1133">Transmembrane helix</keyword>
<dbReference type="NCBIfam" id="TIGR02602">
    <property type="entry name" value="8TM_EpsH"/>
    <property type="match status" value="1"/>
</dbReference>
<evidence type="ECO:0000256" key="6">
    <source>
        <dbReference type="ARBA" id="ARBA00022989"/>
    </source>
</evidence>
<keyword evidence="7 9" id="KW-0472">Membrane</keyword>
<feature type="transmembrane region" description="Helical" evidence="9">
    <location>
        <begin position="153"/>
        <end position="170"/>
    </location>
</feature>
<accession>A0A146G2M8</accession>
<protein>
    <submittedName>
        <fullName evidence="10">Exosortase</fullName>
    </submittedName>
</protein>
<reference evidence="11" key="1">
    <citation type="journal article" date="2017" name="Genome Announc.">
        <title>Draft Genome Sequence of Terrimicrobium sacchariphilum NM-5T, a Facultative Anaerobic Soil Bacterium of the Class Spartobacteria.</title>
        <authorList>
            <person name="Qiu Y.L."/>
            <person name="Tourlousse D.M."/>
            <person name="Matsuura N."/>
            <person name="Ohashi A."/>
            <person name="Sekiguchi Y."/>
        </authorList>
    </citation>
    <scope>NUCLEOTIDE SEQUENCE [LARGE SCALE GENOMIC DNA]</scope>
    <source>
        <strain evidence="11">NM-5</strain>
    </source>
</reference>
<comment type="subcellular location">
    <subcellularLocation>
        <location evidence="1">Cell membrane</location>
        <topology evidence="1">Multi-pass membrane protein</topology>
    </subcellularLocation>
</comment>
<evidence type="ECO:0000256" key="9">
    <source>
        <dbReference type="SAM" id="Phobius"/>
    </source>
</evidence>
<feature type="transmembrane region" description="Helical" evidence="9">
    <location>
        <begin position="257"/>
        <end position="282"/>
    </location>
</feature>
<evidence type="ECO:0000256" key="2">
    <source>
        <dbReference type="ARBA" id="ARBA00022475"/>
    </source>
</evidence>
<dbReference type="Pfam" id="PF09721">
    <property type="entry name" value="Exosortase_EpsH"/>
    <property type="match status" value="1"/>
</dbReference>
<evidence type="ECO:0000256" key="3">
    <source>
        <dbReference type="ARBA" id="ARBA00022670"/>
    </source>
</evidence>
<evidence type="ECO:0000256" key="7">
    <source>
        <dbReference type="ARBA" id="ARBA00023136"/>
    </source>
</evidence>
<sequence length="362" mass="39634">MRPAPAGQTLSRVTLSRYKPYVPVAIAVLTSLAVLYVLFAWVNFASGYGSSRIDILQFAKWIWDSTTSADGQKDWQHCYLVPFAFGFLVYVQRQKLAALPIRGSWVGLAVVILSLLVYWVGFKADNVYLGYISFQIIIAGLILWFFGLQWMWTLAFAWAFLVFIYPLPFLDNWVALPLRLVMSEASVHALNLLGIGAVKSGSSILSASDPVSGIPIGARFSVDVAAACSGIRSLFALMMVSALFAHLTQKGLVRQGFLFLSSIPLAVLANLIRILMLTIGTLAMGAEVAIGTNEKPSFFHELAGYIVFAVGLGGLFGVSWLLNQDFVALKNRLIAGLKHTPPSPTTPKNEAPAPRKPRQDEY</sequence>
<dbReference type="OrthoDB" id="9769061at2"/>
<dbReference type="InParanoid" id="A0A146G2M8"/>
<feature type="region of interest" description="Disordered" evidence="8">
    <location>
        <begin position="339"/>
        <end position="362"/>
    </location>
</feature>
<evidence type="ECO:0000313" key="10">
    <source>
        <dbReference type="EMBL" id="GAT31742.1"/>
    </source>
</evidence>
<feature type="transmembrane region" description="Helical" evidence="9">
    <location>
        <begin position="302"/>
        <end position="322"/>
    </location>
</feature>
<dbReference type="EMBL" id="BDCO01000002">
    <property type="protein sequence ID" value="GAT31742.1"/>
    <property type="molecule type" value="Genomic_DNA"/>
</dbReference>
<keyword evidence="2" id="KW-1003">Cell membrane</keyword>
<evidence type="ECO:0000256" key="1">
    <source>
        <dbReference type="ARBA" id="ARBA00004651"/>
    </source>
</evidence>
<dbReference type="Proteomes" id="UP000076023">
    <property type="component" value="Unassembled WGS sequence"/>
</dbReference>
<dbReference type="InterPro" id="IPR013426">
    <property type="entry name" value="EpsH-like"/>
</dbReference>
<keyword evidence="4 9" id="KW-0812">Transmembrane</keyword>
<proteinExistence type="predicted"/>
<feature type="transmembrane region" description="Helical" evidence="9">
    <location>
        <begin position="103"/>
        <end position="122"/>
    </location>
</feature>
<evidence type="ECO:0000256" key="8">
    <source>
        <dbReference type="SAM" id="MobiDB-lite"/>
    </source>
</evidence>
<keyword evidence="3" id="KW-0645">Protease</keyword>
<gene>
    <name evidence="10" type="ORF">TSACC_2136</name>
</gene>
<dbReference type="STRING" id="690879.TSACC_2136"/>
<dbReference type="GO" id="GO:0005886">
    <property type="term" value="C:plasma membrane"/>
    <property type="evidence" value="ECO:0007669"/>
    <property type="project" value="UniProtKB-SubCell"/>
</dbReference>
<dbReference type="InterPro" id="IPR019127">
    <property type="entry name" value="Exosortase"/>
</dbReference>
<evidence type="ECO:0000256" key="5">
    <source>
        <dbReference type="ARBA" id="ARBA00022801"/>
    </source>
</evidence>